<dbReference type="RefSeq" id="WP_033891102.1">
    <property type="nucleotide sequence ID" value="NZ_JDUT01000010.1"/>
</dbReference>
<evidence type="ECO:0000313" key="1">
    <source>
        <dbReference type="EMBL" id="KFI92470.1"/>
    </source>
</evidence>
<organism evidence="1 2">
    <name type="scientific">Bifidobacterium saguini DSM 23967</name>
    <dbReference type="NCBI Taxonomy" id="1437607"/>
    <lineage>
        <taxon>Bacteria</taxon>
        <taxon>Bacillati</taxon>
        <taxon>Actinomycetota</taxon>
        <taxon>Actinomycetes</taxon>
        <taxon>Bifidobacteriales</taxon>
        <taxon>Bifidobacteriaceae</taxon>
        <taxon>Bifidobacterium</taxon>
    </lineage>
</organism>
<proteinExistence type="predicted"/>
<name>A0A087DAC0_9BIFI</name>
<protein>
    <submittedName>
        <fullName evidence="1">Uncharacterized protein</fullName>
    </submittedName>
</protein>
<dbReference type="AlphaFoldDB" id="A0A087DAC0"/>
<dbReference type="Proteomes" id="UP000029066">
    <property type="component" value="Unassembled WGS sequence"/>
</dbReference>
<dbReference type="EMBL" id="JGZN01000008">
    <property type="protein sequence ID" value="KFI92470.1"/>
    <property type="molecule type" value="Genomic_DNA"/>
</dbReference>
<comment type="caution">
    <text evidence="1">The sequence shown here is derived from an EMBL/GenBank/DDBJ whole genome shotgun (WGS) entry which is preliminary data.</text>
</comment>
<evidence type="ECO:0000313" key="2">
    <source>
        <dbReference type="Proteomes" id="UP000029066"/>
    </source>
</evidence>
<reference evidence="1 2" key="1">
    <citation type="submission" date="2014-03" db="EMBL/GenBank/DDBJ databases">
        <title>Genomics of Bifidobacteria.</title>
        <authorList>
            <person name="Ventura M."/>
            <person name="Milani C."/>
            <person name="Lugli G.A."/>
        </authorList>
    </citation>
    <scope>NUCLEOTIDE SEQUENCE [LARGE SCALE GENOMIC DNA]</scope>
    <source>
        <strain evidence="1 2">DSM 23967</strain>
    </source>
</reference>
<dbReference type="STRING" id="1437607.BISA_0872"/>
<gene>
    <name evidence="1" type="ORF">BISA_0872</name>
</gene>
<accession>A0A087DAC0</accession>
<sequence>MTPSTITTYSRNWEPMGFDDIFEAASSARPECPAYMVVAKRNDFSLLATDLVNVCHMRMLANGTVRICTEVGCIDLEPFREDFSIVYRLRDDVLVVGFIRNVFCESDEDPDLIEDREHIPADESEVA</sequence>